<feature type="chain" id="PRO_5042839303" evidence="1">
    <location>
        <begin position="17"/>
        <end position="119"/>
    </location>
</feature>
<dbReference type="Proteomes" id="UP001374579">
    <property type="component" value="Unassembled WGS sequence"/>
</dbReference>
<feature type="signal peptide" evidence="1">
    <location>
        <begin position="1"/>
        <end position="16"/>
    </location>
</feature>
<evidence type="ECO:0000313" key="3">
    <source>
        <dbReference type="Proteomes" id="UP001374579"/>
    </source>
</evidence>
<comment type="caution">
    <text evidence="2">The sequence shown here is derived from an EMBL/GenBank/DDBJ whole genome shotgun (WGS) entry which is preliminary data.</text>
</comment>
<dbReference type="EMBL" id="JBAMIC010000010">
    <property type="protein sequence ID" value="KAK7101628.1"/>
    <property type="molecule type" value="Genomic_DNA"/>
</dbReference>
<proteinExistence type="predicted"/>
<dbReference type="AlphaFoldDB" id="A0AAN9GAE5"/>
<accession>A0AAN9GAE5</accession>
<gene>
    <name evidence="2" type="ORF">V1264_019979</name>
</gene>
<keyword evidence="3" id="KW-1185">Reference proteome</keyword>
<evidence type="ECO:0000256" key="1">
    <source>
        <dbReference type="SAM" id="SignalP"/>
    </source>
</evidence>
<name>A0AAN9GAE5_9CAEN</name>
<sequence length="119" mass="13369">MFFKFLLLGLLASVFAQEITDTQHNNLPKEEGACKPACKDGECCVRINMFINSRKRASPMLSDVNSPFAHYYCRAYKQAGDRCSLRRSRQELCDCAPGLTCNVNERETGVLKNVLGLCQ</sequence>
<protein>
    <submittedName>
        <fullName evidence="2">Uncharacterized protein</fullName>
    </submittedName>
</protein>
<organism evidence="2 3">
    <name type="scientific">Littorina saxatilis</name>
    <dbReference type="NCBI Taxonomy" id="31220"/>
    <lineage>
        <taxon>Eukaryota</taxon>
        <taxon>Metazoa</taxon>
        <taxon>Spiralia</taxon>
        <taxon>Lophotrochozoa</taxon>
        <taxon>Mollusca</taxon>
        <taxon>Gastropoda</taxon>
        <taxon>Caenogastropoda</taxon>
        <taxon>Littorinimorpha</taxon>
        <taxon>Littorinoidea</taxon>
        <taxon>Littorinidae</taxon>
        <taxon>Littorina</taxon>
    </lineage>
</organism>
<evidence type="ECO:0000313" key="2">
    <source>
        <dbReference type="EMBL" id="KAK7101628.1"/>
    </source>
</evidence>
<reference evidence="2 3" key="1">
    <citation type="submission" date="2024-02" db="EMBL/GenBank/DDBJ databases">
        <title>Chromosome-scale genome assembly of the rough periwinkle Littorina saxatilis.</title>
        <authorList>
            <person name="De Jode A."/>
            <person name="Faria R."/>
            <person name="Formenti G."/>
            <person name="Sims Y."/>
            <person name="Smith T.P."/>
            <person name="Tracey A."/>
            <person name="Wood J.M.D."/>
            <person name="Zagrodzka Z.B."/>
            <person name="Johannesson K."/>
            <person name="Butlin R.K."/>
            <person name="Leder E.H."/>
        </authorList>
    </citation>
    <scope>NUCLEOTIDE SEQUENCE [LARGE SCALE GENOMIC DNA]</scope>
    <source>
        <strain evidence="2">Snail1</strain>
        <tissue evidence="2">Muscle</tissue>
    </source>
</reference>
<keyword evidence="1" id="KW-0732">Signal</keyword>